<comment type="caution">
    <text evidence="3">The sequence shown here is derived from an EMBL/GenBank/DDBJ whole genome shotgun (WGS) entry which is preliminary data.</text>
</comment>
<proteinExistence type="predicted"/>
<evidence type="ECO:0000313" key="3">
    <source>
        <dbReference type="EMBL" id="GAA2579394.1"/>
    </source>
</evidence>
<dbReference type="Gene3D" id="3.40.710.10">
    <property type="entry name" value="DD-peptidase/beta-lactamase superfamily"/>
    <property type="match status" value="1"/>
</dbReference>
<keyword evidence="1" id="KW-0472">Membrane</keyword>
<name>A0ABP6BRZ3_9MICO</name>
<dbReference type="Pfam" id="PF00768">
    <property type="entry name" value="Peptidase_S11"/>
    <property type="match status" value="1"/>
</dbReference>
<gene>
    <name evidence="3" type="ORF">GCM10009862_18280</name>
</gene>
<dbReference type="InterPro" id="IPR012338">
    <property type="entry name" value="Beta-lactam/transpept-like"/>
</dbReference>
<reference evidence="4" key="1">
    <citation type="journal article" date="2019" name="Int. J. Syst. Evol. Microbiol.">
        <title>The Global Catalogue of Microorganisms (GCM) 10K type strain sequencing project: providing services to taxonomists for standard genome sequencing and annotation.</title>
        <authorList>
            <consortium name="The Broad Institute Genomics Platform"/>
            <consortium name="The Broad Institute Genome Sequencing Center for Infectious Disease"/>
            <person name="Wu L."/>
            <person name="Ma J."/>
        </authorList>
    </citation>
    <scope>NUCLEOTIDE SEQUENCE [LARGE SCALE GENOMIC DNA]</scope>
    <source>
        <strain evidence="4">JCM 16365</strain>
    </source>
</reference>
<evidence type="ECO:0000256" key="1">
    <source>
        <dbReference type="SAM" id="Phobius"/>
    </source>
</evidence>
<dbReference type="Proteomes" id="UP001500274">
    <property type="component" value="Unassembled WGS sequence"/>
</dbReference>
<protein>
    <recommendedName>
        <fullName evidence="2">Peptidase S11 D-alanyl-D-alanine carboxypeptidase A N-terminal domain-containing protein</fullName>
    </recommendedName>
</protein>
<dbReference type="EMBL" id="BAAARI010000012">
    <property type="protein sequence ID" value="GAA2579394.1"/>
    <property type="molecule type" value="Genomic_DNA"/>
</dbReference>
<feature type="domain" description="Peptidase S11 D-alanyl-D-alanine carboxypeptidase A N-terminal" evidence="2">
    <location>
        <begin position="124"/>
        <end position="322"/>
    </location>
</feature>
<keyword evidence="1" id="KW-0812">Transmembrane</keyword>
<dbReference type="SUPFAM" id="SSF56601">
    <property type="entry name" value="beta-lactamase/transpeptidase-like"/>
    <property type="match status" value="1"/>
</dbReference>
<dbReference type="InterPro" id="IPR001967">
    <property type="entry name" value="Peptidase_S11_N"/>
</dbReference>
<organism evidence="3 4">
    <name type="scientific">Microbacterium binotii</name>
    <dbReference type="NCBI Taxonomy" id="462710"/>
    <lineage>
        <taxon>Bacteria</taxon>
        <taxon>Bacillati</taxon>
        <taxon>Actinomycetota</taxon>
        <taxon>Actinomycetes</taxon>
        <taxon>Micrococcales</taxon>
        <taxon>Microbacteriaceae</taxon>
        <taxon>Microbacterium</taxon>
    </lineage>
</organism>
<keyword evidence="1" id="KW-1133">Transmembrane helix</keyword>
<feature type="transmembrane region" description="Helical" evidence="1">
    <location>
        <begin position="49"/>
        <end position="72"/>
    </location>
</feature>
<evidence type="ECO:0000313" key="4">
    <source>
        <dbReference type="Proteomes" id="UP001500274"/>
    </source>
</evidence>
<evidence type="ECO:0000259" key="2">
    <source>
        <dbReference type="Pfam" id="PF00768"/>
    </source>
</evidence>
<accession>A0ABP6BRZ3</accession>
<keyword evidence="4" id="KW-1185">Reference proteome</keyword>
<sequence>MVLRARDGGPEMTTHDDPTDQLVSFAGLLNDGEDDPPPVDRRVRRRRRWIVAIVLLVLVALPLAAGGGYTVWALNAPLPEPVMAAEKPSVSTPGAVGIAMPTEGASALSVSGGDAYLGAGASGIWTSSGGDQARPLASISKLITALVVLDASPLSGPEDPGPTLTFSKADHDLYDEYYVQGATILAMPTGSSMSLRDALTAMLLPSASNYADAVSTWAFGSRSGFLSAARTWLDAHGMTGTTIVEPTGISARNTGTPADLITLGKLAASEPTIAAITAMPSASLGELGTVSNTNNLLGIDGITGLKTGNLGPDNYNLLYTSTLDVGIGEPLHITGVVLGVYSRDTVDSVVRAQLQSIRDGFHTVQLAEQGQQIGSLSTIWGSRAALVVASAPGILTWSDTAITVAMDVSAPTTYADGEVVGTITWTAGPNTTTADVVVSGDIEPPTEWWRLTHPGQLGGQASAGE</sequence>